<dbReference type="Proteomes" id="UP000054097">
    <property type="component" value="Unassembled WGS sequence"/>
</dbReference>
<gene>
    <name evidence="1" type="ORF">M408DRAFT_313588</name>
</gene>
<reference evidence="2" key="2">
    <citation type="submission" date="2015-01" db="EMBL/GenBank/DDBJ databases">
        <title>Evolutionary Origins and Diversification of the Mycorrhizal Mutualists.</title>
        <authorList>
            <consortium name="DOE Joint Genome Institute"/>
            <consortium name="Mycorrhizal Genomics Consortium"/>
            <person name="Kohler A."/>
            <person name="Kuo A."/>
            <person name="Nagy L.G."/>
            <person name="Floudas D."/>
            <person name="Copeland A."/>
            <person name="Barry K.W."/>
            <person name="Cichocki N."/>
            <person name="Veneault-Fourrey C."/>
            <person name="LaButti K."/>
            <person name="Lindquist E.A."/>
            <person name="Lipzen A."/>
            <person name="Lundell T."/>
            <person name="Morin E."/>
            <person name="Murat C."/>
            <person name="Riley R."/>
            <person name="Ohm R."/>
            <person name="Sun H."/>
            <person name="Tunlid A."/>
            <person name="Henrissat B."/>
            <person name="Grigoriev I.V."/>
            <person name="Hibbett D.S."/>
            <person name="Martin F."/>
        </authorList>
    </citation>
    <scope>NUCLEOTIDE SEQUENCE [LARGE SCALE GENOMIC DNA]</scope>
    <source>
        <strain evidence="2">MAFF 305830</strain>
    </source>
</reference>
<dbReference type="EMBL" id="KN824577">
    <property type="protein sequence ID" value="KIM19679.1"/>
    <property type="molecule type" value="Genomic_DNA"/>
</dbReference>
<organism evidence="1 2">
    <name type="scientific">Serendipita vermifera MAFF 305830</name>
    <dbReference type="NCBI Taxonomy" id="933852"/>
    <lineage>
        <taxon>Eukaryota</taxon>
        <taxon>Fungi</taxon>
        <taxon>Dikarya</taxon>
        <taxon>Basidiomycota</taxon>
        <taxon>Agaricomycotina</taxon>
        <taxon>Agaricomycetes</taxon>
        <taxon>Sebacinales</taxon>
        <taxon>Serendipitaceae</taxon>
        <taxon>Serendipita</taxon>
    </lineage>
</organism>
<dbReference type="HOGENOM" id="CLU_806903_0_0_1"/>
<evidence type="ECO:0000313" key="1">
    <source>
        <dbReference type="EMBL" id="KIM19679.1"/>
    </source>
</evidence>
<proteinExistence type="predicted"/>
<evidence type="ECO:0000313" key="2">
    <source>
        <dbReference type="Proteomes" id="UP000054097"/>
    </source>
</evidence>
<dbReference type="AlphaFoldDB" id="A0A0C3AHY2"/>
<protein>
    <submittedName>
        <fullName evidence="1">Uncharacterized protein</fullName>
    </submittedName>
</protein>
<keyword evidence="2" id="KW-1185">Reference proteome</keyword>
<accession>A0A0C3AHY2</accession>
<sequence length="344" mass="39379">MARMKVRMTKVHPDRIAILRQSTVNHPTRDIRCPCIVGSTLIHRPYTKALALKIGTKTTNSASLEPLRMCPVYPQQKLVVRILEFGDAREQMASRLSQDIQKRCPNLKTLVIFLNESQLVHFSGQGDQALSLDLEERTITLPIITLQLETTSKKDLTFLNCWNLPLLEHLILKDSHWSYEETFFSHFLRNSGKRLLSLHIEIENDIIVLPANFWIRFPVLMYLGLTATAPFVPLPPPHSGHSICTLGMVKSHLGSREQFCRALANWECILTIADYHKWANMPEYYDPSSRSARGPYHVHDKDSYPCWKGVQALHAFCLDRDFEYVDHTGITLDPFIQQSTSKSG</sequence>
<reference evidence="1 2" key="1">
    <citation type="submission" date="2014-04" db="EMBL/GenBank/DDBJ databases">
        <authorList>
            <consortium name="DOE Joint Genome Institute"/>
            <person name="Kuo A."/>
            <person name="Zuccaro A."/>
            <person name="Kohler A."/>
            <person name="Nagy L.G."/>
            <person name="Floudas D."/>
            <person name="Copeland A."/>
            <person name="Barry K.W."/>
            <person name="Cichocki N."/>
            <person name="Veneault-Fourrey C."/>
            <person name="LaButti K."/>
            <person name="Lindquist E.A."/>
            <person name="Lipzen A."/>
            <person name="Lundell T."/>
            <person name="Morin E."/>
            <person name="Murat C."/>
            <person name="Sun H."/>
            <person name="Tunlid A."/>
            <person name="Henrissat B."/>
            <person name="Grigoriev I.V."/>
            <person name="Hibbett D.S."/>
            <person name="Martin F."/>
            <person name="Nordberg H.P."/>
            <person name="Cantor M.N."/>
            <person name="Hua S.X."/>
        </authorList>
    </citation>
    <scope>NUCLEOTIDE SEQUENCE [LARGE SCALE GENOMIC DNA]</scope>
    <source>
        <strain evidence="1 2">MAFF 305830</strain>
    </source>
</reference>
<name>A0A0C3AHY2_SERVB</name>